<evidence type="ECO:0000313" key="3">
    <source>
        <dbReference type="Proteomes" id="UP000198825"/>
    </source>
</evidence>
<dbReference type="PANTHER" id="PTHR35908:SF1">
    <property type="entry name" value="CONSERVED PROTEIN"/>
    <property type="match status" value="1"/>
</dbReference>
<organism evidence="2 3">
    <name type="scientific">Microlunatus sagamiharensis</name>
    <dbReference type="NCBI Taxonomy" id="546874"/>
    <lineage>
        <taxon>Bacteria</taxon>
        <taxon>Bacillati</taxon>
        <taxon>Actinomycetota</taxon>
        <taxon>Actinomycetes</taxon>
        <taxon>Propionibacteriales</taxon>
        <taxon>Propionibacteriaceae</taxon>
        <taxon>Microlunatus</taxon>
    </lineage>
</organism>
<name>A0A1H2LX34_9ACTN</name>
<sequence>MGVPRLRQTVLDTEDPRRLAEFYRVLLGLAYRPGDEQVDPEGDDWLVLVGDGGAPALAFQRVESLPHATWPAGERPQMLHLDTTVATAAELAEQHERALGLGATLLHDRSDDPDEPLYVYADPAGHPFCIFVGD</sequence>
<dbReference type="Pfam" id="PF18029">
    <property type="entry name" value="Glyoxalase_6"/>
    <property type="match status" value="1"/>
</dbReference>
<keyword evidence="3" id="KW-1185">Reference proteome</keyword>
<dbReference type="RefSeq" id="WP_091073508.1">
    <property type="nucleotide sequence ID" value="NZ_LT629799.1"/>
</dbReference>
<gene>
    <name evidence="2" type="ORF">SAMN04488544_1014</name>
</gene>
<dbReference type="InterPro" id="IPR029068">
    <property type="entry name" value="Glyas_Bleomycin-R_OHBP_Dase"/>
</dbReference>
<protein>
    <recommendedName>
        <fullName evidence="1">VOC domain-containing protein</fullName>
    </recommendedName>
</protein>
<dbReference type="InterPro" id="IPR041581">
    <property type="entry name" value="Glyoxalase_6"/>
</dbReference>
<evidence type="ECO:0000313" key="2">
    <source>
        <dbReference type="EMBL" id="SDU85547.1"/>
    </source>
</evidence>
<dbReference type="PROSITE" id="PS51819">
    <property type="entry name" value="VOC"/>
    <property type="match status" value="1"/>
</dbReference>
<dbReference type="STRING" id="546874.SAMN04488544_1014"/>
<dbReference type="Gene3D" id="3.10.180.10">
    <property type="entry name" value="2,3-Dihydroxybiphenyl 1,2-Dioxygenase, domain 1"/>
    <property type="match status" value="1"/>
</dbReference>
<dbReference type="Proteomes" id="UP000198825">
    <property type="component" value="Chromosome I"/>
</dbReference>
<feature type="domain" description="VOC" evidence="1">
    <location>
        <begin position="5"/>
        <end position="133"/>
    </location>
</feature>
<dbReference type="InterPro" id="IPR037523">
    <property type="entry name" value="VOC_core"/>
</dbReference>
<reference evidence="3" key="1">
    <citation type="submission" date="2016-10" db="EMBL/GenBank/DDBJ databases">
        <authorList>
            <person name="Varghese N."/>
            <person name="Submissions S."/>
        </authorList>
    </citation>
    <scope>NUCLEOTIDE SEQUENCE [LARGE SCALE GENOMIC DNA]</scope>
    <source>
        <strain evidence="3">DSM 21743</strain>
    </source>
</reference>
<evidence type="ECO:0000259" key="1">
    <source>
        <dbReference type="PROSITE" id="PS51819"/>
    </source>
</evidence>
<dbReference type="CDD" id="cd06587">
    <property type="entry name" value="VOC"/>
    <property type="match status" value="1"/>
</dbReference>
<accession>A0A1H2LX34</accession>
<dbReference type="OrthoDB" id="1645442at2"/>
<dbReference type="EMBL" id="LT629799">
    <property type="protein sequence ID" value="SDU85547.1"/>
    <property type="molecule type" value="Genomic_DNA"/>
</dbReference>
<dbReference type="SUPFAM" id="SSF54593">
    <property type="entry name" value="Glyoxalase/Bleomycin resistance protein/Dihydroxybiphenyl dioxygenase"/>
    <property type="match status" value="1"/>
</dbReference>
<dbReference type="PANTHER" id="PTHR35908">
    <property type="entry name" value="HYPOTHETICAL FUSION PROTEIN"/>
    <property type="match status" value="1"/>
</dbReference>
<proteinExistence type="predicted"/>
<dbReference type="AlphaFoldDB" id="A0A1H2LX34"/>